<dbReference type="EMBL" id="SRLO01001171">
    <property type="protein sequence ID" value="TNN40649.1"/>
    <property type="molecule type" value="Genomic_DNA"/>
</dbReference>
<gene>
    <name evidence="2" type="ORF">EYF80_049188</name>
</gene>
<comment type="caution">
    <text evidence="2">The sequence shown here is derived from an EMBL/GenBank/DDBJ whole genome shotgun (WGS) entry which is preliminary data.</text>
</comment>
<feature type="compositionally biased region" description="Low complexity" evidence="1">
    <location>
        <begin position="183"/>
        <end position="193"/>
    </location>
</feature>
<feature type="region of interest" description="Disordered" evidence="1">
    <location>
        <begin position="111"/>
        <end position="147"/>
    </location>
</feature>
<dbReference type="Proteomes" id="UP000314294">
    <property type="component" value="Unassembled WGS sequence"/>
</dbReference>
<feature type="region of interest" description="Disordered" evidence="1">
    <location>
        <begin position="167"/>
        <end position="196"/>
    </location>
</feature>
<dbReference type="AlphaFoldDB" id="A0A4Z2FHK7"/>
<keyword evidence="3" id="KW-1185">Reference proteome</keyword>
<sequence length="371" mass="39720">MTEEALAFTTAGALEGALFAAVERLAAPLSSSWRETKHIIIIVIVGLGVFVSAARATRPPSHLGQLGELPLRDDGAPPQVVDADVVGRRGHGRLHAVVVAEGPPVFAYRGAEHLPPRKNSSNQTFLSTLPTEEEVTPGPRGKQPPEDSCAVLFQKLLSSFLRSSRGVGRESLPAGPRNMSVQTNRTTRTSYRTVSVASPEPVASTVTSSYRTVNLPSPQPVASTVTSSYRTLSLASPQPVATTSAYEVSLLPEDAIFARLGKHGRGLSRSSQGTPGIHGGNNTVFAIISLSANLIEWMLRLNARCGVETEPIRSIQTTDRLLLHLLRCVTASRFLNALHFARGTVHTTSQLHARGRARGRARSDAAERSLV</sequence>
<organism evidence="2 3">
    <name type="scientific">Liparis tanakae</name>
    <name type="common">Tanaka's snailfish</name>
    <dbReference type="NCBI Taxonomy" id="230148"/>
    <lineage>
        <taxon>Eukaryota</taxon>
        <taxon>Metazoa</taxon>
        <taxon>Chordata</taxon>
        <taxon>Craniata</taxon>
        <taxon>Vertebrata</taxon>
        <taxon>Euteleostomi</taxon>
        <taxon>Actinopterygii</taxon>
        <taxon>Neopterygii</taxon>
        <taxon>Teleostei</taxon>
        <taxon>Neoteleostei</taxon>
        <taxon>Acanthomorphata</taxon>
        <taxon>Eupercaria</taxon>
        <taxon>Perciformes</taxon>
        <taxon>Cottioidei</taxon>
        <taxon>Cottales</taxon>
        <taxon>Liparidae</taxon>
        <taxon>Liparis</taxon>
    </lineage>
</organism>
<evidence type="ECO:0000313" key="3">
    <source>
        <dbReference type="Proteomes" id="UP000314294"/>
    </source>
</evidence>
<feature type="compositionally biased region" description="Basic and acidic residues" evidence="1">
    <location>
        <begin position="361"/>
        <end position="371"/>
    </location>
</feature>
<proteinExistence type="predicted"/>
<feature type="compositionally biased region" description="Polar residues" evidence="1">
    <location>
        <begin position="118"/>
        <end position="130"/>
    </location>
</feature>
<protein>
    <submittedName>
        <fullName evidence="2">Uncharacterized protein</fullName>
    </submittedName>
</protein>
<name>A0A4Z2FHK7_9TELE</name>
<feature type="region of interest" description="Disordered" evidence="1">
    <location>
        <begin position="349"/>
        <end position="371"/>
    </location>
</feature>
<reference evidence="2 3" key="1">
    <citation type="submission" date="2019-03" db="EMBL/GenBank/DDBJ databases">
        <title>First draft genome of Liparis tanakae, snailfish: a comprehensive survey of snailfish specific genes.</title>
        <authorList>
            <person name="Kim W."/>
            <person name="Song I."/>
            <person name="Jeong J.-H."/>
            <person name="Kim D."/>
            <person name="Kim S."/>
            <person name="Ryu S."/>
            <person name="Song J.Y."/>
            <person name="Lee S.K."/>
        </authorList>
    </citation>
    <scope>NUCLEOTIDE SEQUENCE [LARGE SCALE GENOMIC DNA]</scope>
    <source>
        <tissue evidence="2">Muscle</tissue>
    </source>
</reference>
<evidence type="ECO:0000313" key="2">
    <source>
        <dbReference type="EMBL" id="TNN40649.1"/>
    </source>
</evidence>
<evidence type="ECO:0000256" key="1">
    <source>
        <dbReference type="SAM" id="MobiDB-lite"/>
    </source>
</evidence>
<accession>A0A4Z2FHK7</accession>